<reference evidence="1 2" key="1">
    <citation type="journal article" date="2016" name="Nat. Commun.">
        <title>Thousands of microbial genomes shed light on interconnected biogeochemical processes in an aquifer system.</title>
        <authorList>
            <person name="Anantharaman K."/>
            <person name="Brown C.T."/>
            <person name="Hug L.A."/>
            <person name="Sharon I."/>
            <person name="Castelle C.J."/>
            <person name="Probst A.J."/>
            <person name="Thomas B.C."/>
            <person name="Singh A."/>
            <person name="Wilkins M.J."/>
            <person name="Karaoz U."/>
            <person name="Brodie E.L."/>
            <person name="Williams K.H."/>
            <person name="Hubbard S.S."/>
            <person name="Banfield J.F."/>
        </authorList>
    </citation>
    <scope>NUCLEOTIDE SEQUENCE [LARGE SCALE GENOMIC DNA]</scope>
</reference>
<gene>
    <name evidence="1" type="ORF">A3A79_02300</name>
</gene>
<accession>A0A1F6AH45</accession>
<organism evidence="1 2">
    <name type="scientific">Candidatus Gottesmanbacteria bacterium RIFCSPLOWO2_01_FULL_43_11b</name>
    <dbReference type="NCBI Taxonomy" id="1798392"/>
    <lineage>
        <taxon>Bacteria</taxon>
        <taxon>Candidatus Gottesmaniibacteriota</taxon>
    </lineage>
</organism>
<evidence type="ECO:0000313" key="1">
    <source>
        <dbReference type="EMBL" id="OGG24005.1"/>
    </source>
</evidence>
<dbReference type="Proteomes" id="UP000178759">
    <property type="component" value="Unassembled WGS sequence"/>
</dbReference>
<dbReference type="STRING" id="1798392.A3A79_02300"/>
<name>A0A1F6AH45_9BACT</name>
<proteinExistence type="predicted"/>
<protein>
    <submittedName>
        <fullName evidence="1">Uncharacterized protein</fullName>
    </submittedName>
</protein>
<evidence type="ECO:0000313" key="2">
    <source>
        <dbReference type="Proteomes" id="UP000178759"/>
    </source>
</evidence>
<dbReference type="AlphaFoldDB" id="A0A1F6AH45"/>
<sequence>MVKIPEVIITTASSERFRMVKPQLVRREPEGIVFEYSSTPLGRLSAAFASFQLGNHDGSGIVEFEVSGAVLFVDNREPHDHVDPRLVTSYNAGTSIRATICVAPLTATHNIELGEIK</sequence>
<dbReference type="EMBL" id="MFJV01000001">
    <property type="protein sequence ID" value="OGG24005.1"/>
    <property type="molecule type" value="Genomic_DNA"/>
</dbReference>
<comment type="caution">
    <text evidence="1">The sequence shown here is derived from an EMBL/GenBank/DDBJ whole genome shotgun (WGS) entry which is preliminary data.</text>
</comment>